<keyword evidence="2" id="KW-0808">Transferase</keyword>
<dbReference type="Pfam" id="PF03630">
    <property type="entry name" value="Fumble"/>
    <property type="match status" value="1"/>
</dbReference>
<evidence type="ECO:0000256" key="2">
    <source>
        <dbReference type="ARBA" id="ARBA00022679"/>
    </source>
</evidence>
<reference evidence="7" key="1">
    <citation type="submission" date="2018-06" db="EMBL/GenBank/DDBJ databases">
        <title>Paenibacillus xerothermodurans sp. nov. an extremely dry heat resistant spore forming bacterium isolated from the soil of Cape Canaveral, Florida.</title>
        <authorList>
            <person name="Seuylemezian A."/>
            <person name="Kaur N."/>
            <person name="Patil P."/>
            <person name="Patil P."/>
            <person name="Mayilraj S."/>
            <person name="Vaishampayan P."/>
        </authorList>
    </citation>
    <scope>NUCLEOTIDE SEQUENCE [LARGE SCALE GENOMIC DNA]</scope>
    <source>
        <strain evidence="7">ATCC 27380</strain>
    </source>
</reference>
<evidence type="ECO:0000313" key="7">
    <source>
        <dbReference type="EMBL" id="PZE22088.1"/>
    </source>
</evidence>
<dbReference type="PANTHER" id="PTHR12280:SF20">
    <property type="entry name" value="4'-PHOSPHOPANTETHEINE PHOSPHATASE"/>
    <property type="match status" value="1"/>
</dbReference>
<dbReference type="GO" id="GO:0004594">
    <property type="term" value="F:pantothenate kinase activity"/>
    <property type="evidence" value="ECO:0007669"/>
    <property type="project" value="InterPro"/>
</dbReference>
<dbReference type="GO" id="GO:0005524">
    <property type="term" value="F:ATP binding"/>
    <property type="evidence" value="ECO:0007669"/>
    <property type="project" value="UniProtKB-KW"/>
</dbReference>
<organism evidence="7 8">
    <name type="scientific">Paenibacillus xerothermodurans</name>
    <dbReference type="NCBI Taxonomy" id="1977292"/>
    <lineage>
        <taxon>Bacteria</taxon>
        <taxon>Bacillati</taxon>
        <taxon>Bacillota</taxon>
        <taxon>Bacilli</taxon>
        <taxon>Bacillales</taxon>
        <taxon>Paenibacillaceae</taxon>
        <taxon>Paenibacillus</taxon>
    </lineage>
</organism>
<dbReference type="RefSeq" id="WP_089199231.1">
    <property type="nucleotide sequence ID" value="NZ_NHRJ02000002.1"/>
</dbReference>
<comment type="caution">
    <text evidence="7">The sequence shown here is derived from an EMBL/GenBank/DDBJ whole genome shotgun (WGS) entry which is preliminary data.</text>
</comment>
<evidence type="ECO:0000256" key="3">
    <source>
        <dbReference type="ARBA" id="ARBA00022741"/>
    </source>
</evidence>
<dbReference type="GO" id="GO:0015937">
    <property type="term" value="P:coenzyme A biosynthetic process"/>
    <property type="evidence" value="ECO:0007669"/>
    <property type="project" value="UniProtKB-KW"/>
</dbReference>
<dbReference type="PIRSF" id="PIRSF036940">
    <property type="entry name" value="PanK_bac_aCoA"/>
    <property type="match status" value="1"/>
</dbReference>
<dbReference type="CDD" id="cd24085">
    <property type="entry name" value="ASKHA_NBD_PanK-II_bac"/>
    <property type="match status" value="1"/>
</dbReference>
<keyword evidence="4 7" id="KW-0418">Kinase</keyword>
<evidence type="ECO:0000256" key="5">
    <source>
        <dbReference type="ARBA" id="ARBA00022840"/>
    </source>
</evidence>
<keyword evidence="8" id="KW-1185">Reference proteome</keyword>
<dbReference type="Gene3D" id="3.30.420.40">
    <property type="match status" value="1"/>
</dbReference>
<keyword evidence="5" id="KW-0067">ATP-binding</keyword>
<evidence type="ECO:0000313" key="8">
    <source>
        <dbReference type="Proteomes" id="UP000214746"/>
    </source>
</evidence>
<accession>A0A2W1P4L4</accession>
<keyword evidence="3" id="KW-0547">Nucleotide-binding</keyword>
<evidence type="ECO:0000256" key="6">
    <source>
        <dbReference type="ARBA" id="ARBA00022993"/>
    </source>
</evidence>
<proteinExistence type="predicted"/>
<dbReference type="PANTHER" id="PTHR12280">
    <property type="entry name" value="PANTOTHENATE KINASE"/>
    <property type="match status" value="1"/>
</dbReference>
<dbReference type="NCBIfam" id="NF009842">
    <property type="entry name" value="PRK13317.1"/>
    <property type="match status" value="1"/>
</dbReference>
<sequence>MTCSTRVGLDVGGTLIKIAYYNNEKLELLKFPAVHMDAAAEWIQLHCAHAEIHMTGGRAEMFQKLIPHSVLIMNEFDATCRGVLHLLSESGQSVDSFILTNVGTGTSIHYVSGKVQTRVGGTGVGGGTMMGLSTLLAGISRFEDIVRLAPEGDRGNIDLKVSHIYEGSEPPIPGDLTASNFGRVVQVPTAERTAADYVASVIGLIGETVTTASIFAAAQYSVSNVIYIGSSFVDNAMLQEVVIDYTKLRGAQPLILTNGEFSGAIGALLAFN</sequence>
<name>A0A2W1P4L4_PAEXE</name>
<keyword evidence="1" id="KW-0963">Cytoplasm</keyword>
<dbReference type="InterPro" id="IPR043129">
    <property type="entry name" value="ATPase_NBD"/>
</dbReference>
<gene>
    <name evidence="7" type="ORF">CBW46_006770</name>
</gene>
<dbReference type="Proteomes" id="UP000214746">
    <property type="component" value="Unassembled WGS sequence"/>
</dbReference>
<protein>
    <submittedName>
        <fullName evidence="7">Type II pantothenate kinase</fullName>
    </submittedName>
</protein>
<evidence type="ECO:0000256" key="1">
    <source>
        <dbReference type="ARBA" id="ARBA00022490"/>
    </source>
</evidence>
<dbReference type="InterPro" id="IPR004567">
    <property type="entry name" value="Type_II_PanK"/>
</dbReference>
<dbReference type="InterPro" id="IPR011602">
    <property type="entry name" value="Type_II_PanK_bac"/>
</dbReference>
<keyword evidence="6" id="KW-0173">Coenzyme A biosynthesis</keyword>
<dbReference type="OrthoDB" id="358216at2"/>
<dbReference type="SUPFAM" id="SSF53067">
    <property type="entry name" value="Actin-like ATPase domain"/>
    <property type="match status" value="1"/>
</dbReference>
<dbReference type="EMBL" id="NHRJ02000002">
    <property type="protein sequence ID" value="PZE22088.1"/>
    <property type="molecule type" value="Genomic_DNA"/>
</dbReference>
<dbReference type="GO" id="GO:0005829">
    <property type="term" value="C:cytosol"/>
    <property type="evidence" value="ECO:0007669"/>
    <property type="project" value="TreeGrafter"/>
</dbReference>
<evidence type="ECO:0000256" key="4">
    <source>
        <dbReference type="ARBA" id="ARBA00022777"/>
    </source>
</evidence>
<dbReference type="AlphaFoldDB" id="A0A2W1P4L4"/>